<dbReference type="Pfam" id="PF01177">
    <property type="entry name" value="Asp_Glu_race"/>
    <property type="match status" value="1"/>
</dbReference>
<comment type="catalytic activity">
    <reaction evidence="1 7">
        <text>L-glutamate = D-glutamate</text>
        <dbReference type="Rhea" id="RHEA:12813"/>
        <dbReference type="ChEBI" id="CHEBI:29985"/>
        <dbReference type="ChEBI" id="CHEBI:29986"/>
        <dbReference type="EC" id="5.1.1.3"/>
    </reaction>
</comment>
<dbReference type="InterPro" id="IPR015942">
    <property type="entry name" value="Asp/Glu/hydantoin_racemase"/>
</dbReference>
<gene>
    <name evidence="7 8" type="primary">murI</name>
    <name evidence="8" type="ORF">F7O84_15840</name>
</gene>
<dbReference type="EC" id="5.1.1.3" evidence="2 7"/>
<keyword evidence="5 7" id="KW-0413">Isomerase</keyword>
<dbReference type="PANTHER" id="PTHR21198">
    <property type="entry name" value="GLUTAMATE RACEMASE"/>
    <property type="match status" value="1"/>
</dbReference>
<dbReference type="InterPro" id="IPR001920">
    <property type="entry name" value="Asp/Glu_race"/>
</dbReference>
<comment type="pathway">
    <text evidence="7">Cell wall biogenesis; peptidoglycan biosynthesis.</text>
</comment>
<dbReference type="InterPro" id="IPR018187">
    <property type="entry name" value="Asp/Glu_racemase_AS_1"/>
</dbReference>
<evidence type="ECO:0000256" key="2">
    <source>
        <dbReference type="ARBA" id="ARBA00013090"/>
    </source>
</evidence>
<organism evidence="8 9">
    <name type="scientific">Candidatus Galacturonatibacter soehngenii</name>
    <dbReference type="NCBI Taxonomy" id="2307010"/>
    <lineage>
        <taxon>Bacteria</taxon>
        <taxon>Bacillati</taxon>
        <taxon>Bacillota</taxon>
        <taxon>Clostridia</taxon>
        <taxon>Lachnospirales</taxon>
        <taxon>Lachnospiraceae</taxon>
        <taxon>Candidatus Galacturonatibacter</taxon>
    </lineage>
</organism>
<dbReference type="GO" id="GO:0008881">
    <property type="term" value="F:glutamate racemase activity"/>
    <property type="evidence" value="ECO:0007669"/>
    <property type="project" value="UniProtKB-UniRule"/>
</dbReference>
<feature type="binding site" evidence="7">
    <location>
        <begin position="7"/>
        <end position="8"/>
    </location>
    <ligand>
        <name>substrate</name>
    </ligand>
</feature>
<dbReference type="Gene3D" id="3.40.50.1860">
    <property type="match status" value="2"/>
</dbReference>
<comment type="caution">
    <text evidence="8">The sequence shown here is derived from an EMBL/GenBank/DDBJ whole genome shotgun (WGS) entry which is preliminary data.</text>
</comment>
<name>A0A7V7UAM5_9FIRM</name>
<comment type="function">
    <text evidence="7">Provides the (R)-glutamate required for cell wall biosynthesis.</text>
</comment>
<feature type="active site" description="Proton donor/acceptor" evidence="7">
    <location>
        <position position="70"/>
    </location>
</feature>
<feature type="binding site" evidence="7">
    <location>
        <begin position="39"/>
        <end position="40"/>
    </location>
    <ligand>
        <name>substrate</name>
    </ligand>
</feature>
<keyword evidence="9" id="KW-1185">Reference proteome</keyword>
<dbReference type="AlphaFoldDB" id="A0A7V7UAM5"/>
<keyword evidence="6 7" id="KW-0961">Cell wall biogenesis/degradation</keyword>
<feature type="active site" description="Proton donor/acceptor" evidence="7">
    <location>
        <position position="180"/>
    </location>
</feature>
<dbReference type="EMBL" id="WAGX01000007">
    <property type="protein sequence ID" value="KAB1435848.1"/>
    <property type="molecule type" value="Genomic_DNA"/>
</dbReference>
<dbReference type="HAMAP" id="MF_00258">
    <property type="entry name" value="Glu_racemase"/>
    <property type="match status" value="1"/>
</dbReference>
<dbReference type="GO" id="GO:0071555">
    <property type="term" value="P:cell wall organization"/>
    <property type="evidence" value="ECO:0007669"/>
    <property type="project" value="UniProtKB-KW"/>
</dbReference>
<evidence type="ECO:0000256" key="4">
    <source>
        <dbReference type="ARBA" id="ARBA00022984"/>
    </source>
</evidence>
<dbReference type="SUPFAM" id="SSF53681">
    <property type="entry name" value="Aspartate/glutamate racemase"/>
    <property type="match status" value="2"/>
</dbReference>
<proteinExistence type="inferred from homology"/>
<keyword evidence="3 7" id="KW-0133">Cell shape</keyword>
<evidence type="ECO:0000313" key="9">
    <source>
        <dbReference type="Proteomes" id="UP000461768"/>
    </source>
</evidence>
<comment type="similarity">
    <text evidence="7">Belongs to the aspartate/glutamate racemases family.</text>
</comment>
<dbReference type="Proteomes" id="UP000461768">
    <property type="component" value="Unassembled WGS sequence"/>
</dbReference>
<reference evidence="8 9" key="1">
    <citation type="submission" date="2019-09" db="EMBL/GenBank/DDBJ databases">
        <authorList>
            <person name="Valk L.C."/>
        </authorList>
    </citation>
    <scope>NUCLEOTIDE SEQUENCE [LARGE SCALE GENOMIC DNA]</scope>
    <source>
        <strain evidence="8">GalUA</strain>
    </source>
</reference>
<dbReference type="GO" id="GO:0009252">
    <property type="term" value="P:peptidoglycan biosynthetic process"/>
    <property type="evidence" value="ECO:0007669"/>
    <property type="project" value="UniProtKB-UniRule"/>
</dbReference>
<sequence>MKIGFFDSGVGGLSVMHLALRRLPDEQFIFYADEEHVPYGEKTIEQITGYVDDAIRFMIEKEAKVIVIACNTATSAAIHEIRKKYSIPIIGMEPAVKKSLTICENQRVLVAATPVTIKGEKLRYLIQNTEQGHLVDLVAIPELVSFAEQGEFESEQLINLLRDRLRAFKLEEYSSIVLGCTHFNYFKDTFRQIIPNHIKFVDGNEGTVNQLINELSHINGFEKNQQTIEYYFSGKKVTDSKELSRINECLKRLDQMIKII</sequence>
<dbReference type="PANTHER" id="PTHR21198:SF3">
    <property type="entry name" value="GLUTAMATE RACEMASE"/>
    <property type="match status" value="1"/>
</dbReference>
<evidence type="ECO:0000256" key="3">
    <source>
        <dbReference type="ARBA" id="ARBA00022960"/>
    </source>
</evidence>
<accession>A0A7V7UAM5</accession>
<keyword evidence="4 7" id="KW-0573">Peptidoglycan synthesis</keyword>
<evidence type="ECO:0000256" key="7">
    <source>
        <dbReference type="HAMAP-Rule" id="MF_00258"/>
    </source>
</evidence>
<evidence type="ECO:0000256" key="6">
    <source>
        <dbReference type="ARBA" id="ARBA00023316"/>
    </source>
</evidence>
<dbReference type="UniPathway" id="UPA00219"/>
<dbReference type="NCBIfam" id="TIGR00067">
    <property type="entry name" value="glut_race"/>
    <property type="match status" value="1"/>
</dbReference>
<dbReference type="PROSITE" id="PS00923">
    <property type="entry name" value="ASP_GLU_RACEMASE_1"/>
    <property type="match status" value="1"/>
</dbReference>
<feature type="binding site" evidence="7">
    <location>
        <begin position="181"/>
        <end position="182"/>
    </location>
    <ligand>
        <name>substrate</name>
    </ligand>
</feature>
<dbReference type="RefSeq" id="WP_151147477.1">
    <property type="nucleotide sequence ID" value="NZ_WAGX01000007.1"/>
</dbReference>
<feature type="binding site" evidence="7">
    <location>
        <begin position="71"/>
        <end position="72"/>
    </location>
    <ligand>
        <name>substrate</name>
    </ligand>
</feature>
<evidence type="ECO:0000256" key="1">
    <source>
        <dbReference type="ARBA" id="ARBA00001602"/>
    </source>
</evidence>
<evidence type="ECO:0000313" key="8">
    <source>
        <dbReference type="EMBL" id="KAB1435848.1"/>
    </source>
</evidence>
<evidence type="ECO:0000256" key="5">
    <source>
        <dbReference type="ARBA" id="ARBA00023235"/>
    </source>
</evidence>
<dbReference type="InterPro" id="IPR004391">
    <property type="entry name" value="Glu_race"/>
</dbReference>
<dbReference type="GO" id="GO:0008360">
    <property type="term" value="P:regulation of cell shape"/>
    <property type="evidence" value="ECO:0007669"/>
    <property type="project" value="UniProtKB-KW"/>
</dbReference>
<protein>
    <recommendedName>
        <fullName evidence="2 7">Glutamate racemase</fullName>
        <ecNumber evidence="2 7">5.1.1.3</ecNumber>
    </recommendedName>
</protein>
<dbReference type="OrthoDB" id="9801055at2"/>
<reference evidence="8 9" key="2">
    <citation type="submission" date="2020-02" db="EMBL/GenBank/DDBJ databases">
        <title>Candidatus Galacturonibacter soehngenii shows hetero-acetogenic catabolism of galacturonic acid but lacks a canonical carbon monoxide dehydrogenase/acetyl-CoA synthase complex.</title>
        <authorList>
            <person name="Diender M."/>
            <person name="Stouten G.R."/>
            <person name="Petersen J.F."/>
            <person name="Nielsen P.H."/>
            <person name="Dueholm M.S."/>
            <person name="Pronk J.T."/>
            <person name="Van Loosdrecht M.C.M."/>
        </authorList>
    </citation>
    <scope>NUCLEOTIDE SEQUENCE [LARGE SCALE GENOMIC DNA]</scope>
    <source>
        <strain evidence="8">GalUA</strain>
    </source>
</reference>